<reference evidence="2 3" key="1">
    <citation type="submission" date="2019-10" db="EMBL/GenBank/DDBJ databases">
        <title>Description of Paenibacillus terrestris sp. nov.</title>
        <authorList>
            <person name="Carlier A."/>
            <person name="Qi S."/>
        </authorList>
    </citation>
    <scope>NUCLEOTIDE SEQUENCE [LARGE SCALE GENOMIC DNA]</scope>
    <source>
        <strain evidence="2 3">LMG 31458</strain>
    </source>
</reference>
<dbReference type="Pfam" id="PF09346">
    <property type="entry name" value="SMI1_KNR4"/>
    <property type="match status" value="1"/>
</dbReference>
<organism evidence="2 3">
    <name type="scientific">Paenibacillus phytorum</name>
    <dbReference type="NCBI Taxonomy" id="2654977"/>
    <lineage>
        <taxon>Bacteria</taxon>
        <taxon>Bacillati</taxon>
        <taxon>Bacillota</taxon>
        <taxon>Bacilli</taxon>
        <taxon>Bacillales</taxon>
        <taxon>Paenibacillaceae</taxon>
        <taxon>Paenibacillus</taxon>
    </lineage>
</organism>
<feature type="domain" description="Knr4/Smi1-like" evidence="1">
    <location>
        <begin position="25"/>
        <end position="106"/>
    </location>
</feature>
<dbReference type="EMBL" id="WHOA01000100">
    <property type="protein sequence ID" value="NOU72857.1"/>
    <property type="molecule type" value="Genomic_DNA"/>
</dbReference>
<dbReference type="InterPro" id="IPR018958">
    <property type="entry name" value="Knr4/Smi1-like_dom"/>
</dbReference>
<comment type="caution">
    <text evidence="2">The sequence shown here is derived from an EMBL/GenBank/DDBJ whole genome shotgun (WGS) entry which is preliminary data.</text>
</comment>
<evidence type="ECO:0000259" key="1">
    <source>
        <dbReference type="Pfam" id="PF09346"/>
    </source>
</evidence>
<sequence>MPGEFEKIEVKLSALGVTKKLIKDSEDLVSIEQQYGFQLPLEYRRFLLEYGRIDFPTGISYLYKERVSEVARLGDFYNLQSDGFNSLRKNIDTYLGRMPFNLIPIVEIKSVLELKKKCMEESISGIIIRRNSTLRKMNYGITFT</sequence>
<evidence type="ECO:0000313" key="3">
    <source>
        <dbReference type="Proteomes" id="UP000616779"/>
    </source>
</evidence>
<proteinExistence type="predicted"/>
<dbReference type="RefSeq" id="WP_171644146.1">
    <property type="nucleotide sequence ID" value="NZ_WHOA01000100.1"/>
</dbReference>
<keyword evidence="3" id="KW-1185">Reference proteome</keyword>
<dbReference type="Gene3D" id="3.40.1580.10">
    <property type="entry name" value="SMI1/KNR4-like"/>
    <property type="match status" value="1"/>
</dbReference>
<dbReference type="Proteomes" id="UP000616779">
    <property type="component" value="Unassembled WGS sequence"/>
</dbReference>
<accession>A0ABX1XWE3</accession>
<gene>
    <name evidence="2" type="ORF">GC098_15735</name>
</gene>
<dbReference type="SUPFAM" id="SSF160631">
    <property type="entry name" value="SMI1/KNR4-like"/>
    <property type="match status" value="1"/>
</dbReference>
<name>A0ABX1XWE3_9BACL</name>
<protein>
    <recommendedName>
        <fullName evidence="1">Knr4/Smi1-like domain-containing protein</fullName>
    </recommendedName>
</protein>
<evidence type="ECO:0000313" key="2">
    <source>
        <dbReference type="EMBL" id="NOU72857.1"/>
    </source>
</evidence>
<dbReference type="InterPro" id="IPR037883">
    <property type="entry name" value="Knr4/Smi1-like_sf"/>
</dbReference>